<reference evidence="2 3" key="1">
    <citation type="journal article" date="2017" name="Nat. Microbiol.">
        <title>Natural product diversity associated with the nematode symbionts Photorhabdus and Xenorhabdus.</title>
        <authorList>
            <person name="Tobias N.J."/>
            <person name="Wolff H."/>
            <person name="Djahanschiri B."/>
            <person name="Grundmann F."/>
            <person name="Kronenwerth M."/>
            <person name="Shi Y.M."/>
            <person name="Simonyi S."/>
            <person name="Grun P."/>
            <person name="Shapiro-Ilan D."/>
            <person name="Pidot S.J."/>
            <person name="Stinear T.P."/>
            <person name="Ebersberger I."/>
            <person name="Bode H.B."/>
        </authorList>
    </citation>
    <scope>NUCLEOTIDE SEQUENCE [LARGE SCALE GENOMIC DNA]</scope>
    <source>
        <strain evidence="2 3">DSM 17907</strain>
    </source>
</reference>
<dbReference type="Pfam" id="PF05954">
    <property type="entry name" value="Phage_GPD"/>
    <property type="match status" value="1"/>
</dbReference>
<feature type="compositionally biased region" description="Basic and acidic residues" evidence="1">
    <location>
        <begin position="319"/>
        <end position="342"/>
    </location>
</feature>
<dbReference type="Proteomes" id="UP000221101">
    <property type="component" value="Unassembled WGS sequence"/>
</dbReference>
<evidence type="ECO:0000313" key="2">
    <source>
        <dbReference type="EMBL" id="PHM70446.1"/>
    </source>
</evidence>
<dbReference type="RefSeq" id="WP_099143017.1">
    <property type="nucleotide sequence ID" value="NZ_CAWNOR010000059.1"/>
</dbReference>
<organism evidence="2 3">
    <name type="scientific">Xenorhabdus kozodoii</name>
    <dbReference type="NCBI Taxonomy" id="351676"/>
    <lineage>
        <taxon>Bacteria</taxon>
        <taxon>Pseudomonadati</taxon>
        <taxon>Pseudomonadota</taxon>
        <taxon>Gammaproteobacteria</taxon>
        <taxon>Enterobacterales</taxon>
        <taxon>Morganellaceae</taxon>
        <taxon>Xenorhabdus</taxon>
    </lineage>
</organism>
<evidence type="ECO:0000256" key="1">
    <source>
        <dbReference type="SAM" id="MobiDB-lite"/>
    </source>
</evidence>
<evidence type="ECO:0000313" key="3">
    <source>
        <dbReference type="Proteomes" id="UP000221101"/>
    </source>
</evidence>
<protein>
    <submittedName>
        <fullName evidence="2">Phage protein</fullName>
    </submittedName>
</protein>
<feature type="compositionally biased region" description="Basic residues" evidence="1">
    <location>
        <begin position="295"/>
        <end position="313"/>
    </location>
</feature>
<dbReference type="OrthoDB" id="4070623at2"/>
<keyword evidence="3" id="KW-1185">Reference proteome</keyword>
<dbReference type="SUPFAM" id="SSF69279">
    <property type="entry name" value="Phage tail proteins"/>
    <property type="match status" value="1"/>
</dbReference>
<name>A0A2D0L424_9GAMM</name>
<dbReference type="InterPro" id="IPR052726">
    <property type="entry name" value="Phage_Baseplate_Hub"/>
</dbReference>
<feature type="compositionally biased region" description="Polar residues" evidence="1">
    <location>
        <begin position="355"/>
        <end position="366"/>
    </location>
</feature>
<dbReference type="EMBL" id="NJCX01000025">
    <property type="protein sequence ID" value="PHM70446.1"/>
    <property type="molecule type" value="Genomic_DNA"/>
</dbReference>
<dbReference type="PANTHER" id="PTHR35862:SF3">
    <property type="entry name" value="FELS-2 PROPHAGE PROTEIN"/>
    <property type="match status" value="1"/>
</dbReference>
<feature type="region of interest" description="Disordered" evidence="1">
    <location>
        <begin position="250"/>
        <end position="381"/>
    </location>
</feature>
<feature type="compositionally biased region" description="Polar residues" evidence="1">
    <location>
        <begin position="250"/>
        <end position="265"/>
    </location>
</feature>
<accession>A0A2D0L424</accession>
<comment type="caution">
    <text evidence="2">The sequence shown here is derived from an EMBL/GenBank/DDBJ whole genome shotgun (WGS) entry which is preliminary data.</text>
</comment>
<dbReference type="PANTHER" id="PTHR35862">
    <property type="entry name" value="FELS-2 PROPHAGE PROTEIN"/>
    <property type="match status" value="1"/>
</dbReference>
<proteinExistence type="predicted"/>
<gene>
    <name evidence="2" type="ORF">Xkoz_03158</name>
</gene>
<dbReference type="AlphaFoldDB" id="A0A2D0L424"/>
<feature type="compositionally biased region" description="Basic and acidic residues" evidence="1">
    <location>
        <begin position="272"/>
        <end position="294"/>
    </location>
</feature>
<sequence length="482" mass="54220">MIDFKQWMPNTNWVPQFDLATGKEGAPAFRLETNKKDVTGNIQSRLMSLTLTDNRGLESDQLDLELDDADGKLIFPSRGDILTLELGWHGHPLTPKGKFVVDEIEHSGAPDKLTVRARSADFRGDLNVKREASYHKHTLENIVSTIAMRNQLKFQMSQELKGISMHIDQTNESDVSFLTRVAKQEGAIASVKNGELLFIRQGQNKSASGRDIPLVVITRELGDSHRFSLSDREAYTGVVAQWWDTRTASKQTVTYTRKASKSTKVGVSVHYESSKNKSSDKNHAPKNDKSSHHDVLKHKDKKAQKKLKEKNKKPGAVDLSKKDPNKKGRKRSPYDKGGDKGRKSGNSHISRRNESQFYQTQQQSVLESHETTTETATTQKEAQQYLQGTEENVLTLSRVFHNKEEAERGAKAVWEKLQRGVAQFSITLAKGRADIYPETPVQIEGFKPEIDGTHWTIVKVTHNFNDSGFTTSLDLEVKIDGI</sequence>